<dbReference type="Gene3D" id="3.30.700.10">
    <property type="entry name" value="Glycoprotein, Type 4 Pilin"/>
    <property type="match status" value="1"/>
</dbReference>
<evidence type="ECO:0000313" key="3">
    <source>
        <dbReference type="EMBL" id="BBO34634.1"/>
    </source>
</evidence>
<name>A0A5K7XCW9_9BACT</name>
<reference evidence="4" key="1">
    <citation type="submission" date="2019-10" db="EMBL/GenBank/DDBJ databases">
        <title>Lacipirellula parvula gen. nov., sp. nov., representing a lineage of planctomycetes widespread in freshwater anoxic habitats, and description of the family Lacipirellulaceae.</title>
        <authorList>
            <person name="Dedysh S.N."/>
            <person name="Kulichevskaya I.S."/>
            <person name="Beletsky A.V."/>
            <person name="Rakitin A.L."/>
            <person name="Mardanov A.V."/>
            <person name="Ivanova A.A."/>
            <person name="Saltykova V.X."/>
            <person name="Rijpstra W.I.C."/>
            <person name="Sinninghe Damste J.S."/>
            <person name="Ravin N.V."/>
        </authorList>
    </citation>
    <scope>NUCLEOTIDE SEQUENCE [LARGE SCALE GENOMIC DNA]</scope>
    <source>
        <strain evidence="4">PX69</strain>
    </source>
</reference>
<dbReference type="NCBIfam" id="TIGR04294">
    <property type="entry name" value="pre_pil_HX9DG"/>
    <property type="match status" value="1"/>
</dbReference>
<organism evidence="3 4">
    <name type="scientific">Lacipirellula parvula</name>
    <dbReference type="NCBI Taxonomy" id="2650471"/>
    <lineage>
        <taxon>Bacteria</taxon>
        <taxon>Pseudomonadati</taxon>
        <taxon>Planctomycetota</taxon>
        <taxon>Planctomycetia</taxon>
        <taxon>Pirellulales</taxon>
        <taxon>Lacipirellulaceae</taxon>
        <taxon>Lacipirellula</taxon>
    </lineage>
</organism>
<dbReference type="PROSITE" id="PS00409">
    <property type="entry name" value="PROKAR_NTER_METHYL"/>
    <property type="match status" value="1"/>
</dbReference>
<dbReference type="RefSeq" id="WP_172992163.1">
    <property type="nucleotide sequence ID" value="NZ_AP021861.1"/>
</dbReference>
<evidence type="ECO:0000256" key="1">
    <source>
        <dbReference type="SAM" id="MobiDB-lite"/>
    </source>
</evidence>
<dbReference type="AlphaFoldDB" id="A0A5K7XCW9"/>
<dbReference type="EMBL" id="AP021861">
    <property type="protein sequence ID" value="BBO34634.1"/>
    <property type="molecule type" value="Genomic_DNA"/>
</dbReference>
<proteinExistence type="predicted"/>
<dbReference type="PANTHER" id="PTHR30093">
    <property type="entry name" value="GENERAL SECRETION PATHWAY PROTEIN G"/>
    <property type="match status" value="1"/>
</dbReference>
<accession>A0A5K7XCW9</accession>
<protein>
    <recommendedName>
        <fullName evidence="2">DUF1559 domain-containing protein</fullName>
    </recommendedName>
</protein>
<keyword evidence="4" id="KW-1185">Reference proteome</keyword>
<dbReference type="InterPro" id="IPR012902">
    <property type="entry name" value="N_methyl_site"/>
</dbReference>
<sequence>MHSPLLGRNRFARLAGFTLVELLVVIAIIGVLVALLLPAVQAAREAARRSTCQSNFKQVGVALQNYHSAHGAFPDGTRYTTADTNGVYNFTPTKGIPAGANANSYPGMGWGAYILPYMEQQQVFSMIDFNNAQGNFAPRSWEAAATLIPSFICPSERNQEAWIDCCTDKDHAGVPAWDWRMTNMAGVADSRKAFSRKPAGRDDDVNHPFVPTPFGKGILYNFSAVEARHVTDGLSNTFIIGEMVSAEGIDAAGQKVWVAHGWITRNVADLGQGVNGPQSVPGGRDDTVDPFDGDGGNRHDEFHREHGFASWHPGGAHFAFADGSVQFFGENTDALVLWAHATKADDDIVSGGSASGVVTGSDGVGGGNPPPR</sequence>
<dbReference type="NCBIfam" id="TIGR02532">
    <property type="entry name" value="IV_pilin_GFxxxE"/>
    <property type="match status" value="1"/>
</dbReference>
<dbReference type="SUPFAM" id="SSF54523">
    <property type="entry name" value="Pili subunits"/>
    <property type="match status" value="1"/>
</dbReference>
<gene>
    <name evidence="3" type="ORF">PLANPX_4246</name>
</gene>
<feature type="domain" description="DUF1559" evidence="2">
    <location>
        <begin position="41"/>
        <end position="334"/>
    </location>
</feature>
<feature type="compositionally biased region" description="Gly residues" evidence="1">
    <location>
        <begin position="362"/>
        <end position="372"/>
    </location>
</feature>
<feature type="region of interest" description="Disordered" evidence="1">
    <location>
        <begin position="353"/>
        <end position="372"/>
    </location>
</feature>
<dbReference type="InterPro" id="IPR027558">
    <property type="entry name" value="Pre_pil_HX9DG_C"/>
</dbReference>
<dbReference type="Pfam" id="PF07596">
    <property type="entry name" value="SBP_bac_10"/>
    <property type="match status" value="1"/>
</dbReference>
<dbReference type="KEGG" id="lpav:PLANPX_4246"/>
<dbReference type="InterPro" id="IPR011453">
    <property type="entry name" value="DUF1559"/>
</dbReference>
<dbReference type="Pfam" id="PF07963">
    <property type="entry name" value="N_methyl"/>
    <property type="match status" value="1"/>
</dbReference>
<evidence type="ECO:0000259" key="2">
    <source>
        <dbReference type="Pfam" id="PF07596"/>
    </source>
</evidence>
<dbReference type="Proteomes" id="UP000326837">
    <property type="component" value="Chromosome"/>
</dbReference>
<dbReference type="InterPro" id="IPR045584">
    <property type="entry name" value="Pilin-like"/>
</dbReference>
<evidence type="ECO:0000313" key="4">
    <source>
        <dbReference type="Proteomes" id="UP000326837"/>
    </source>
</evidence>
<dbReference type="PANTHER" id="PTHR30093:SF2">
    <property type="entry name" value="TYPE II SECRETION SYSTEM PROTEIN H"/>
    <property type="match status" value="1"/>
</dbReference>